<dbReference type="RefSeq" id="WP_163496604.1">
    <property type="nucleotide sequence ID" value="NZ_CP048711.1"/>
</dbReference>
<dbReference type="KEGG" id="kim:G3T16_18975"/>
<evidence type="ECO:0000313" key="2">
    <source>
        <dbReference type="Proteomes" id="UP000477680"/>
    </source>
</evidence>
<dbReference type="SUPFAM" id="SSF55166">
    <property type="entry name" value="Hedgehog/DD-peptidase"/>
    <property type="match status" value="1"/>
</dbReference>
<dbReference type="EMBL" id="CP048711">
    <property type="protein sequence ID" value="QIB67177.1"/>
    <property type="molecule type" value="Genomic_DNA"/>
</dbReference>
<protein>
    <submittedName>
        <fullName evidence="1">Uncharacterized protein</fullName>
    </submittedName>
</protein>
<reference evidence="1 2" key="1">
    <citation type="submission" date="2020-02" db="EMBL/GenBank/DDBJ databases">
        <title>Genome sequencing for Kineobactrum sp. M2.</title>
        <authorList>
            <person name="Park S.-J."/>
        </authorList>
    </citation>
    <scope>NUCLEOTIDE SEQUENCE [LARGE SCALE GENOMIC DNA]</scope>
    <source>
        <strain evidence="1 2">M2</strain>
    </source>
</reference>
<proteinExistence type="predicted"/>
<name>A0A6C0U828_9GAMM</name>
<gene>
    <name evidence="1" type="ORF">G3T16_18975</name>
</gene>
<dbReference type="Proteomes" id="UP000477680">
    <property type="component" value="Chromosome"/>
</dbReference>
<dbReference type="AlphaFoldDB" id="A0A6C0U828"/>
<keyword evidence="2" id="KW-1185">Reference proteome</keyword>
<evidence type="ECO:0000313" key="1">
    <source>
        <dbReference type="EMBL" id="QIB67177.1"/>
    </source>
</evidence>
<accession>A0A6C0U828</accession>
<sequence>MYIPKHFSVEEFVPELAYQERGEQAWELLDERMLITADQCREEFGPTFVNTWFSERLIAVYGRREWSGLRTLGYYQSVHDDDAFGLHKYLTSYSQHKYGRAFDALFRDTPADEARDYIRRHPKQFPYLTAMETGTSWFHGDVRNVRKLMEFTP</sequence>
<organism evidence="1 2">
    <name type="scientific">Kineobactrum salinum</name>
    <dbReference type="NCBI Taxonomy" id="2708301"/>
    <lineage>
        <taxon>Bacteria</taxon>
        <taxon>Pseudomonadati</taxon>
        <taxon>Pseudomonadota</taxon>
        <taxon>Gammaproteobacteria</taxon>
        <taxon>Cellvibrionales</taxon>
        <taxon>Halieaceae</taxon>
        <taxon>Kineobactrum</taxon>
    </lineage>
</organism>
<dbReference type="InterPro" id="IPR009045">
    <property type="entry name" value="Zn_M74/Hedgehog-like"/>
</dbReference>